<dbReference type="Proteomes" id="UP000270499">
    <property type="component" value="Unassembled WGS sequence"/>
</dbReference>
<evidence type="ECO:0000313" key="2">
    <source>
        <dbReference type="Proteomes" id="UP000270499"/>
    </source>
</evidence>
<reference evidence="1 2" key="1">
    <citation type="submission" date="2018-08" db="EMBL/GenBank/DDBJ databases">
        <title>Recombination of ecologically and evolutionarily significant loci maintains genetic cohesion in the Pseudomonas syringae species complex.</title>
        <authorList>
            <person name="Dillon M."/>
            <person name="Thakur S."/>
            <person name="Almeida R.N.D."/>
            <person name="Weir B.S."/>
            <person name="Guttman D.S."/>
        </authorList>
    </citation>
    <scope>NUCLEOTIDE SEQUENCE [LARGE SCALE GENOMIC DNA]</scope>
    <source>
        <strain evidence="1 2">ICMP 9421</strain>
    </source>
</reference>
<protein>
    <submittedName>
        <fullName evidence="1">Uncharacterized protein</fullName>
    </submittedName>
</protein>
<dbReference type="AlphaFoldDB" id="A0A3M5FLC6"/>
<proteinExistence type="predicted"/>
<evidence type="ECO:0000313" key="1">
    <source>
        <dbReference type="EMBL" id="RMS75196.1"/>
    </source>
</evidence>
<sequence length="318" mass="35228">MNASVESSPWARESLLSKAQLYADEMNRFSPDDWQFGLFSSLGLEFLARAALSNISPVLLADQGNWRNLMFALGENPTSKQFSAVSIGTKEVLNRLTELLPTFTTEIAGFCAKHVERRNIELHTGEAVFLAASTSEWLPRYYRACSVLLESMDRPLSSLLPEAKKAKEMIESLEDASAKAVDQDIKAHAKVWNNKTAKERDILTSQADAWATRHSGHRTQCPACKSKALLQGTPTGTVATTIGDDEVIERQGMLPSSFECVACLLKIPGYSKLSACGLGNVFTETSTYSAAEFFNLYTEDELEEAKREGRDYEMDNNE</sequence>
<comment type="caution">
    <text evidence="1">The sequence shown here is derived from an EMBL/GenBank/DDBJ whole genome shotgun (WGS) entry which is preliminary data.</text>
</comment>
<organism evidence="1 2">
    <name type="scientific">Pseudomonas savastanoi</name>
    <name type="common">Pseudomonas syringae pv. savastanoi</name>
    <dbReference type="NCBI Taxonomy" id="29438"/>
    <lineage>
        <taxon>Bacteria</taxon>
        <taxon>Pseudomonadati</taxon>
        <taxon>Pseudomonadota</taxon>
        <taxon>Gammaproteobacteria</taxon>
        <taxon>Pseudomonadales</taxon>
        <taxon>Pseudomonadaceae</taxon>
        <taxon>Pseudomonas</taxon>
    </lineage>
</organism>
<dbReference type="EMBL" id="RBSW01000311">
    <property type="protein sequence ID" value="RMS75196.1"/>
    <property type="molecule type" value="Genomic_DNA"/>
</dbReference>
<name>A0A3M5FLC6_PSESS</name>
<gene>
    <name evidence="1" type="ORF">ALP59_04311</name>
</gene>
<accession>A0A3M5FLC6</accession>